<protein>
    <recommendedName>
        <fullName evidence="4">DUF4019 domain-containing protein</fullName>
    </recommendedName>
</protein>
<evidence type="ECO:0000313" key="2">
    <source>
        <dbReference type="EMBL" id="MBB5317794.1"/>
    </source>
</evidence>
<keyword evidence="1" id="KW-0732">Signal</keyword>
<organism evidence="2 3">
    <name type="scientific">Tunturiibacter empetritectus</name>
    <dbReference type="NCBI Taxonomy" id="3069691"/>
    <lineage>
        <taxon>Bacteria</taxon>
        <taxon>Pseudomonadati</taxon>
        <taxon>Acidobacteriota</taxon>
        <taxon>Terriglobia</taxon>
        <taxon>Terriglobales</taxon>
        <taxon>Acidobacteriaceae</taxon>
        <taxon>Tunturiibacter</taxon>
    </lineage>
</organism>
<reference evidence="2" key="1">
    <citation type="submission" date="2020-08" db="EMBL/GenBank/DDBJ databases">
        <title>Genomic Encyclopedia of Type Strains, Phase IV (KMG-V): Genome sequencing to study the core and pangenomes of soil and plant-associated prokaryotes.</title>
        <authorList>
            <person name="Whitman W."/>
        </authorList>
    </citation>
    <scope>NUCLEOTIDE SEQUENCE [LARGE SCALE GENOMIC DNA]</scope>
    <source>
        <strain evidence="2">M8UP27</strain>
    </source>
</reference>
<feature type="chain" id="PRO_5030540586" description="DUF4019 domain-containing protein" evidence="1">
    <location>
        <begin position="21"/>
        <end position="150"/>
    </location>
</feature>
<evidence type="ECO:0000313" key="3">
    <source>
        <dbReference type="Proteomes" id="UP000568106"/>
    </source>
</evidence>
<dbReference type="Pfam" id="PF13211">
    <property type="entry name" value="DUF4019"/>
    <property type="match status" value="1"/>
</dbReference>
<dbReference type="InterPro" id="IPR025091">
    <property type="entry name" value="DUF4019"/>
</dbReference>
<comment type="caution">
    <text evidence="2">The sequence shown here is derived from an EMBL/GenBank/DDBJ whole genome shotgun (WGS) entry which is preliminary data.</text>
</comment>
<accession>A0A7W8IIM3</accession>
<proteinExistence type="predicted"/>
<name>A0A7W8IIM3_9BACT</name>
<sequence>MRRVLRIVLAVCVIAGVAHGSMGFAMQEHAPQAQQDAVQLAAREAEAWLAKMDGGKYAECWTEASEVVKNAVTMEKFESSMKTVREPMGKLESRKLQSASYTTLLPGVPPGEYVVILYETSFEHKATAQETMIMTREKDKIWRVAGYYIK</sequence>
<gene>
    <name evidence="2" type="ORF">HDF09_002480</name>
</gene>
<feature type="signal peptide" evidence="1">
    <location>
        <begin position="1"/>
        <end position="20"/>
    </location>
</feature>
<dbReference type="Proteomes" id="UP000568106">
    <property type="component" value="Unassembled WGS sequence"/>
</dbReference>
<dbReference type="AlphaFoldDB" id="A0A7W8IIM3"/>
<evidence type="ECO:0008006" key="4">
    <source>
        <dbReference type="Google" id="ProtNLM"/>
    </source>
</evidence>
<dbReference type="EMBL" id="JACHDY010000003">
    <property type="protein sequence ID" value="MBB5317794.1"/>
    <property type="molecule type" value="Genomic_DNA"/>
</dbReference>
<keyword evidence="3" id="KW-1185">Reference proteome</keyword>
<evidence type="ECO:0000256" key="1">
    <source>
        <dbReference type="SAM" id="SignalP"/>
    </source>
</evidence>